<dbReference type="KEGG" id="woc:BA177_00795"/>
<dbReference type="Pfam" id="PF20549">
    <property type="entry name" value="DUF6763"/>
    <property type="match status" value="1"/>
</dbReference>
<proteinExistence type="predicted"/>
<dbReference type="InterPro" id="IPR046651">
    <property type="entry name" value="DUF6763"/>
</dbReference>
<dbReference type="OrthoDB" id="7062948at2"/>
<keyword evidence="2" id="KW-1185">Reference proteome</keyword>
<reference evidence="1 2" key="1">
    <citation type="submission" date="2016-06" db="EMBL/GenBank/DDBJ databases">
        <title>Complete genome sequence of a deep-branching marine Gamma Proteobacterium Woeseia oceani type strain XK5.</title>
        <authorList>
            <person name="Mu D."/>
            <person name="Du Z."/>
        </authorList>
    </citation>
    <scope>NUCLEOTIDE SEQUENCE [LARGE SCALE GENOMIC DNA]</scope>
    <source>
        <strain evidence="1 2">XK5</strain>
    </source>
</reference>
<organism evidence="1 2">
    <name type="scientific">Woeseia oceani</name>
    <dbReference type="NCBI Taxonomy" id="1548547"/>
    <lineage>
        <taxon>Bacteria</taxon>
        <taxon>Pseudomonadati</taxon>
        <taxon>Pseudomonadota</taxon>
        <taxon>Gammaproteobacteria</taxon>
        <taxon>Woeseiales</taxon>
        <taxon>Woeseiaceae</taxon>
        <taxon>Woeseia</taxon>
    </lineage>
</organism>
<dbReference type="AlphaFoldDB" id="A0A193LBP4"/>
<sequence>MAVVFPVIGHWYRRSNGTLFEVVAVDEQDSTIELQYFDGTIDEVDMEAWPALLIEQVRAPEDWSGSVDMTAEDFLDSEPGDLPLGWQDPLEILENSE</sequence>
<dbReference type="RefSeq" id="WP_068611876.1">
    <property type="nucleotide sequence ID" value="NZ_CP016268.1"/>
</dbReference>
<gene>
    <name evidence="1" type="ORF">BA177_00795</name>
</gene>
<name>A0A193LBP4_9GAMM</name>
<dbReference type="STRING" id="1548547.BA177_00795"/>
<evidence type="ECO:0000313" key="2">
    <source>
        <dbReference type="Proteomes" id="UP000092695"/>
    </source>
</evidence>
<dbReference type="EMBL" id="CP016268">
    <property type="protein sequence ID" value="ANO49950.1"/>
    <property type="molecule type" value="Genomic_DNA"/>
</dbReference>
<dbReference type="Proteomes" id="UP000092695">
    <property type="component" value="Chromosome"/>
</dbReference>
<evidence type="ECO:0000313" key="1">
    <source>
        <dbReference type="EMBL" id="ANO49950.1"/>
    </source>
</evidence>
<accession>A0A193LBP4</accession>
<protein>
    <submittedName>
        <fullName evidence="1">Uncharacterized protein</fullName>
    </submittedName>
</protein>